<evidence type="ECO:0000313" key="1">
    <source>
        <dbReference type="EMBL" id="JAD49352.1"/>
    </source>
</evidence>
<protein>
    <submittedName>
        <fullName evidence="1">Uncharacterized protein</fullName>
    </submittedName>
</protein>
<proteinExistence type="predicted"/>
<reference evidence="1" key="1">
    <citation type="submission" date="2014-09" db="EMBL/GenBank/DDBJ databases">
        <authorList>
            <person name="Magalhaes I.L.F."/>
            <person name="Oliveira U."/>
            <person name="Santos F.R."/>
            <person name="Vidigal T.H.D.A."/>
            <person name="Brescovit A.D."/>
            <person name="Santos A.J."/>
        </authorList>
    </citation>
    <scope>NUCLEOTIDE SEQUENCE</scope>
    <source>
        <tissue evidence="1">Shoot tissue taken approximately 20 cm above the soil surface</tissue>
    </source>
</reference>
<dbReference type="AlphaFoldDB" id="A0A0A9AQI2"/>
<name>A0A0A9AQI2_ARUDO</name>
<organism evidence="1">
    <name type="scientific">Arundo donax</name>
    <name type="common">Giant reed</name>
    <name type="synonym">Donax arundinaceus</name>
    <dbReference type="NCBI Taxonomy" id="35708"/>
    <lineage>
        <taxon>Eukaryota</taxon>
        <taxon>Viridiplantae</taxon>
        <taxon>Streptophyta</taxon>
        <taxon>Embryophyta</taxon>
        <taxon>Tracheophyta</taxon>
        <taxon>Spermatophyta</taxon>
        <taxon>Magnoliopsida</taxon>
        <taxon>Liliopsida</taxon>
        <taxon>Poales</taxon>
        <taxon>Poaceae</taxon>
        <taxon>PACMAD clade</taxon>
        <taxon>Arundinoideae</taxon>
        <taxon>Arundineae</taxon>
        <taxon>Arundo</taxon>
    </lineage>
</organism>
<accession>A0A0A9AQI2</accession>
<dbReference type="EMBL" id="GBRH01248543">
    <property type="protein sequence ID" value="JAD49352.1"/>
    <property type="molecule type" value="Transcribed_RNA"/>
</dbReference>
<sequence length="44" mass="5324">MHRLRLHSFCLKYFRLVSNCSLQYKCFVFTWKFCPFLASGKTSE</sequence>
<reference evidence="1" key="2">
    <citation type="journal article" date="2015" name="Data Brief">
        <title>Shoot transcriptome of the giant reed, Arundo donax.</title>
        <authorList>
            <person name="Barrero R.A."/>
            <person name="Guerrero F.D."/>
            <person name="Moolhuijzen P."/>
            <person name="Goolsby J.A."/>
            <person name="Tidwell J."/>
            <person name="Bellgard S.E."/>
            <person name="Bellgard M.I."/>
        </authorList>
    </citation>
    <scope>NUCLEOTIDE SEQUENCE</scope>
    <source>
        <tissue evidence="1">Shoot tissue taken approximately 20 cm above the soil surface</tissue>
    </source>
</reference>